<dbReference type="InterPro" id="IPR004114">
    <property type="entry name" value="THUMP_dom"/>
</dbReference>
<keyword evidence="3" id="KW-0694">RNA-binding</keyword>
<dbReference type="InterPro" id="IPR054170">
    <property type="entry name" value="RlmL_1st"/>
</dbReference>
<dbReference type="GO" id="GO:0008990">
    <property type="term" value="F:rRNA (guanine-N2-)-methyltransferase activity"/>
    <property type="evidence" value="ECO:0007669"/>
    <property type="project" value="TreeGrafter"/>
</dbReference>
<keyword evidence="1 5" id="KW-0489">Methyltransferase</keyword>
<dbReference type="Pfam" id="PF22020">
    <property type="entry name" value="RlmL_1st"/>
    <property type="match status" value="1"/>
</dbReference>
<keyword evidence="2 5" id="KW-0808">Transferase</keyword>
<dbReference type="Gene3D" id="3.30.2130.30">
    <property type="match status" value="1"/>
</dbReference>
<dbReference type="Pfam" id="PF02926">
    <property type="entry name" value="THUMP"/>
    <property type="match status" value="1"/>
</dbReference>
<dbReference type="InterPro" id="IPR000241">
    <property type="entry name" value="RlmKL-like_Mtase"/>
</dbReference>
<evidence type="ECO:0000256" key="1">
    <source>
        <dbReference type="ARBA" id="ARBA00022603"/>
    </source>
</evidence>
<reference evidence="6" key="1">
    <citation type="submission" date="2017-06" db="EMBL/GenBank/DDBJ databases">
        <title>Capnocytophaga spp. assemblies.</title>
        <authorList>
            <person name="Gulvik C.A."/>
        </authorList>
    </citation>
    <scope>NUCLEOTIDE SEQUENCE [LARGE SCALE GENOMIC DNA]</scope>
    <source>
        <strain evidence="6">H6253</strain>
    </source>
</reference>
<dbReference type="GO" id="GO:0070043">
    <property type="term" value="F:rRNA (guanine-N7-)-methyltransferase activity"/>
    <property type="evidence" value="ECO:0007669"/>
    <property type="project" value="TreeGrafter"/>
</dbReference>
<evidence type="ECO:0000259" key="4">
    <source>
        <dbReference type="PROSITE" id="PS51165"/>
    </source>
</evidence>
<dbReference type="CDD" id="cd11715">
    <property type="entry name" value="THUMP_AdoMetMT"/>
    <property type="match status" value="1"/>
</dbReference>
<evidence type="ECO:0000313" key="5">
    <source>
        <dbReference type="EMBL" id="ATA81513.1"/>
    </source>
</evidence>
<dbReference type="RefSeq" id="WP_009389502.1">
    <property type="nucleotide sequence ID" value="NZ_CAUQQP010000031.1"/>
</dbReference>
<keyword evidence="6" id="KW-1185">Reference proteome</keyword>
<dbReference type="PROSITE" id="PS01261">
    <property type="entry name" value="UPF0020"/>
    <property type="match status" value="1"/>
</dbReference>
<accession>A0A250F8R0</accession>
<protein>
    <submittedName>
        <fullName evidence="5">RNA methyltransferase</fullName>
    </submittedName>
</protein>
<dbReference type="Pfam" id="PF01170">
    <property type="entry name" value="UPF0020"/>
    <property type="match status" value="1"/>
</dbReference>
<dbReference type="KEGG" id="clk:CGC53_03695"/>
<dbReference type="InterPro" id="IPR002052">
    <property type="entry name" value="DNA_methylase_N6_adenine_CS"/>
</dbReference>
<dbReference type="GO" id="GO:0003723">
    <property type="term" value="F:RNA binding"/>
    <property type="evidence" value="ECO:0007669"/>
    <property type="project" value="UniProtKB-UniRule"/>
</dbReference>
<dbReference type="PANTHER" id="PTHR47313">
    <property type="entry name" value="RIBOSOMAL RNA LARGE SUBUNIT METHYLTRANSFERASE K/L"/>
    <property type="match status" value="1"/>
</dbReference>
<gene>
    <name evidence="5" type="ORF">CGC53_03695</name>
</gene>
<dbReference type="EMBL" id="CP022384">
    <property type="protein sequence ID" value="ATA81513.1"/>
    <property type="molecule type" value="Genomic_DNA"/>
</dbReference>
<dbReference type="SMART" id="SM00981">
    <property type="entry name" value="THUMP"/>
    <property type="match status" value="1"/>
</dbReference>
<evidence type="ECO:0000256" key="3">
    <source>
        <dbReference type="PROSITE-ProRule" id="PRU00529"/>
    </source>
</evidence>
<dbReference type="Gene3D" id="3.40.50.150">
    <property type="entry name" value="Vaccinia Virus protein VP39"/>
    <property type="match status" value="1"/>
</dbReference>
<dbReference type="PANTHER" id="PTHR47313:SF1">
    <property type="entry name" value="RIBOSOMAL RNA LARGE SUBUNIT METHYLTRANSFERASE K_L"/>
    <property type="match status" value="1"/>
</dbReference>
<dbReference type="InterPro" id="IPR053943">
    <property type="entry name" value="RlmKL-like_Mtase_CS"/>
</dbReference>
<organism evidence="5 6">
    <name type="scientific">Capnocytophaga leadbetteri</name>
    <dbReference type="NCBI Taxonomy" id="327575"/>
    <lineage>
        <taxon>Bacteria</taxon>
        <taxon>Pseudomonadati</taxon>
        <taxon>Bacteroidota</taxon>
        <taxon>Flavobacteriia</taxon>
        <taxon>Flavobacteriales</taxon>
        <taxon>Flavobacteriaceae</taxon>
        <taxon>Capnocytophaga</taxon>
    </lineage>
</organism>
<dbReference type="PROSITE" id="PS00092">
    <property type="entry name" value="N6_MTASE"/>
    <property type="match status" value="1"/>
</dbReference>
<name>A0A250F8R0_9FLAO</name>
<sequence>MEKNYKMVAKTFFGFEDILATELRNLGAMHVTKGVRSVQFEGDKGFMYKANLCLRTALKILKPIASFYIRSEKEYYQKLYQFNWQQYLGVTQTFAVTATLQTELFSHSQFVALRAKDAIVDAFRDATGKRPNVDVQHPDVAIHIHVQRNEVIVSLDSSGESLHQRGYRTATNLAPINEVLAAGILLLSGWEGQSDFLDPMCGSGTFLIEAAMIACNIPANIHRKEFAFERWSDYDENLFNVIFSSCIKKIREFNYQITGYDKAPSAVAKAKDNLRNANLSDYIKIYQRDFFGTEKEDKDKPLHIVFNPPYNERLVSDTEQLYGSIGSTLKHRYPQSEAWFITANLEGLKYVGLRPTRKIKLFNGKLESRLVQYKMYEGSKKAKYSQD</sequence>
<evidence type="ECO:0000313" key="6">
    <source>
        <dbReference type="Proteomes" id="UP000217276"/>
    </source>
</evidence>
<dbReference type="InterPro" id="IPR029063">
    <property type="entry name" value="SAM-dependent_MTases_sf"/>
</dbReference>
<dbReference type="AlphaFoldDB" id="A0A250F8R0"/>
<proteinExistence type="predicted"/>
<dbReference type="PROSITE" id="PS51165">
    <property type="entry name" value="THUMP"/>
    <property type="match status" value="1"/>
</dbReference>
<dbReference type="SUPFAM" id="SSF53335">
    <property type="entry name" value="S-adenosyl-L-methionine-dependent methyltransferases"/>
    <property type="match status" value="1"/>
</dbReference>
<feature type="domain" description="THUMP" evidence="4">
    <location>
        <begin position="46"/>
        <end position="157"/>
    </location>
</feature>
<evidence type="ECO:0000256" key="2">
    <source>
        <dbReference type="ARBA" id="ARBA00022679"/>
    </source>
</evidence>
<dbReference type="Proteomes" id="UP000217276">
    <property type="component" value="Chromosome"/>
</dbReference>